<dbReference type="EMBL" id="BARW01016827">
    <property type="protein sequence ID" value="GAI95608.1"/>
    <property type="molecule type" value="Genomic_DNA"/>
</dbReference>
<dbReference type="GO" id="GO:0051604">
    <property type="term" value="P:protein maturation"/>
    <property type="evidence" value="ECO:0007669"/>
    <property type="project" value="TreeGrafter"/>
</dbReference>
<sequence length="71" mass="7802">MCLAIPGKVKKIFNDHTAEIEIGGIIKNVSLDLIPQVAVGDYVLLHAGFAIQVIDQKKALEIFRAWEGKVD</sequence>
<accession>X1SRP6</accession>
<dbReference type="PANTHER" id="PTHR35177">
    <property type="entry name" value="HYDROGENASE MATURATION FACTOR HYBG"/>
    <property type="match status" value="1"/>
</dbReference>
<comment type="similarity">
    <text evidence="1">Belongs to the HupF/HypC family.</text>
</comment>
<evidence type="ECO:0000313" key="2">
    <source>
        <dbReference type="EMBL" id="GAI95608.1"/>
    </source>
</evidence>
<protein>
    <recommendedName>
        <fullName evidence="3">Hydrogenase assembly chaperone HypC/HupF</fullName>
    </recommendedName>
</protein>
<proteinExistence type="inferred from homology"/>
<reference evidence="2" key="1">
    <citation type="journal article" date="2014" name="Front. Microbiol.">
        <title>High frequency of phylogenetically diverse reductive dehalogenase-homologous genes in deep subseafloor sedimentary metagenomes.</title>
        <authorList>
            <person name="Kawai M."/>
            <person name="Futagami T."/>
            <person name="Toyoda A."/>
            <person name="Takaki Y."/>
            <person name="Nishi S."/>
            <person name="Hori S."/>
            <person name="Arai W."/>
            <person name="Tsubouchi T."/>
            <person name="Morono Y."/>
            <person name="Uchiyama I."/>
            <person name="Ito T."/>
            <person name="Fujiyama A."/>
            <person name="Inagaki F."/>
            <person name="Takami H."/>
        </authorList>
    </citation>
    <scope>NUCLEOTIDE SEQUENCE</scope>
    <source>
        <strain evidence="2">Expedition CK06-06</strain>
    </source>
</reference>
<evidence type="ECO:0008006" key="3">
    <source>
        <dbReference type="Google" id="ProtNLM"/>
    </source>
</evidence>
<dbReference type="GO" id="GO:1902670">
    <property type="term" value="F:carbon dioxide binding"/>
    <property type="evidence" value="ECO:0007669"/>
    <property type="project" value="TreeGrafter"/>
</dbReference>
<dbReference type="SUPFAM" id="SSF159127">
    <property type="entry name" value="HupF/HypC-like"/>
    <property type="match status" value="1"/>
</dbReference>
<dbReference type="AlphaFoldDB" id="X1SRP6"/>
<dbReference type="FunFam" id="2.30.30.140:FF:000022">
    <property type="entry name" value="Hydrogenase assembly chaperone HybG"/>
    <property type="match status" value="1"/>
</dbReference>
<dbReference type="PANTHER" id="PTHR35177:SF2">
    <property type="entry name" value="HYDROGENASE MATURATION FACTOR HYBG"/>
    <property type="match status" value="1"/>
</dbReference>
<evidence type="ECO:0000256" key="1">
    <source>
        <dbReference type="ARBA" id="ARBA00006018"/>
    </source>
</evidence>
<dbReference type="Pfam" id="PF01455">
    <property type="entry name" value="HupF_HypC"/>
    <property type="match status" value="1"/>
</dbReference>
<dbReference type="PRINTS" id="PR00445">
    <property type="entry name" value="HUPFHYPC"/>
</dbReference>
<dbReference type="InterPro" id="IPR019812">
    <property type="entry name" value="Hydgase_assmbl_chp_CS"/>
</dbReference>
<dbReference type="GO" id="GO:0005506">
    <property type="term" value="F:iron ion binding"/>
    <property type="evidence" value="ECO:0007669"/>
    <property type="project" value="TreeGrafter"/>
</dbReference>
<name>X1SRP6_9ZZZZ</name>
<dbReference type="NCBIfam" id="TIGR00074">
    <property type="entry name" value="hypC_hupF"/>
    <property type="match status" value="1"/>
</dbReference>
<gene>
    <name evidence="2" type="ORF">S12H4_29205</name>
</gene>
<organism evidence="2">
    <name type="scientific">marine sediment metagenome</name>
    <dbReference type="NCBI Taxonomy" id="412755"/>
    <lineage>
        <taxon>unclassified sequences</taxon>
        <taxon>metagenomes</taxon>
        <taxon>ecological metagenomes</taxon>
    </lineage>
</organism>
<comment type="caution">
    <text evidence="2">The sequence shown here is derived from an EMBL/GenBank/DDBJ whole genome shotgun (WGS) entry which is preliminary data.</text>
</comment>
<dbReference type="Gene3D" id="2.30.30.140">
    <property type="match status" value="1"/>
</dbReference>
<dbReference type="PROSITE" id="PS01097">
    <property type="entry name" value="HUPF_HYPC"/>
    <property type="match status" value="1"/>
</dbReference>
<dbReference type="InterPro" id="IPR001109">
    <property type="entry name" value="Hydrogenase_HupF/HypC"/>
</dbReference>